<evidence type="ECO:0000256" key="1">
    <source>
        <dbReference type="ARBA" id="ARBA00012926"/>
    </source>
</evidence>
<feature type="domain" description="Aconitase/3-isopropylmalate dehydratase large subunit alpha/beta/alpha" evidence="6">
    <location>
        <begin position="77"/>
        <end position="214"/>
    </location>
</feature>
<evidence type="ECO:0000256" key="4">
    <source>
        <dbReference type="ARBA" id="ARBA00023014"/>
    </source>
</evidence>
<keyword evidence="4" id="KW-0411">Iron-sulfur</keyword>
<accession>A0A3L7DU85</accession>
<name>A0A3L7DU85_9GAMM</name>
<dbReference type="SUPFAM" id="SSF53732">
    <property type="entry name" value="Aconitase iron-sulfur domain"/>
    <property type="match status" value="1"/>
</dbReference>
<dbReference type="InterPro" id="IPR006249">
    <property type="entry name" value="Aconitase/IRP2"/>
</dbReference>
<evidence type="ECO:0000313" key="8">
    <source>
        <dbReference type="Proteomes" id="UP000265509"/>
    </source>
</evidence>
<dbReference type="Proteomes" id="UP000265509">
    <property type="component" value="Unassembled WGS sequence"/>
</dbReference>
<comment type="caution">
    <text evidence="7">The sequence shown here is derived from an EMBL/GenBank/DDBJ whole genome shotgun (WGS) entry which is preliminary data.</text>
</comment>
<dbReference type="PANTHER" id="PTHR11670">
    <property type="entry name" value="ACONITASE/IRON-RESPONSIVE ELEMENT FAMILY MEMBER"/>
    <property type="match status" value="1"/>
</dbReference>
<reference evidence="7 8" key="1">
    <citation type="submission" date="2018-07" db="EMBL/GenBank/DDBJ databases">
        <title>Halioglobus sp. genome submission.</title>
        <authorList>
            <person name="Ye M.-Q."/>
            <person name="Du Z.-J."/>
        </authorList>
    </citation>
    <scope>NUCLEOTIDE SEQUENCE [LARGE SCALE GENOMIC DNA]</scope>
    <source>
        <strain evidence="7 8">U0301</strain>
    </source>
</reference>
<dbReference type="InterPro" id="IPR036008">
    <property type="entry name" value="Aconitase_4Fe-4S_dom"/>
</dbReference>
<gene>
    <name evidence="7" type="ORF">DWB85_19130</name>
</gene>
<dbReference type="GO" id="GO:0003994">
    <property type="term" value="F:aconitate hydratase activity"/>
    <property type="evidence" value="ECO:0007669"/>
    <property type="project" value="UniProtKB-EC"/>
</dbReference>
<dbReference type="AlphaFoldDB" id="A0A3L7DU85"/>
<dbReference type="EMBL" id="QRAN01000046">
    <property type="protein sequence ID" value="RLQ20160.1"/>
    <property type="molecule type" value="Genomic_DNA"/>
</dbReference>
<keyword evidence="8" id="KW-1185">Reference proteome</keyword>
<sequence>MGSSINSFNTRSTLTVDGKTYQYYAINGGDLSAHDSVVRLPVCSKILLENLLRHEDGISCTREDIEELVASGGCASDQEIAYHPTRVLMQDFTGVPAVVDLAAMRNALVQRGVDPRKINPLTPVDLVIDHSVSIDKFGTDSAFEQNVAMEMQRNLERYQFLKWGQGAFDDFRVVPPGTGICHQVNLEYLAQVVWQQNTADIPIACPDTLVGTDSAVFQGSCRIHLRGDL</sequence>
<dbReference type="InterPro" id="IPR001030">
    <property type="entry name" value="Acoase/IPM_deHydtase_lsu_aba"/>
</dbReference>
<evidence type="ECO:0000256" key="3">
    <source>
        <dbReference type="ARBA" id="ARBA00023004"/>
    </source>
</evidence>
<dbReference type="OrthoDB" id="9764318at2"/>
<evidence type="ECO:0000259" key="6">
    <source>
        <dbReference type="Pfam" id="PF00330"/>
    </source>
</evidence>
<evidence type="ECO:0000256" key="2">
    <source>
        <dbReference type="ARBA" id="ARBA00022723"/>
    </source>
</evidence>
<keyword evidence="2" id="KW-0479">Metal-binding</keyword>
<keyword evidence="3" id="KW-0408">Iron</keyword>
<dbReference type="GO" id="GO:0046872">
    <property type="term" value="F:metal ion binding"/>
    <property type="evidence" value="ECO:0007669"/>
    <property type="project" value="UniProtKB-KW"/>
</dbReference>
<dbReference type="Pfam" id="PF00330">
    <property type="entry name" value="Aconitase"/>
    <property type="match status" value="1"/>
</dbReference>
<evidence type="ECO:0000256" key="5">
    <source>
        <dbReference type="ARBA" id="ARBA00023501"/>
    </source>
</evidence>
<protein>
    <recommendedName>
        <fullName evidence="1">aconitate hydratase</fullName>
        <ecNumber evidence="1">4.2.1.3</ecNumber>
    </recommendedName>
</protein>
<comment type="catalytic activity">
    <reaction evidence="5">
        <text>citrate = D-threo-isocitrate</text>
        <dbReference type="Rhea" id="RHEA:10336"/>
        <dbReference type="ChEBI" id="CHEBI:15562"/>
        <dbReference type="ChEBI" id="CHEBI:16947"/>
        <dbReference type="EC" id="4.2.1.3"/>
    </reaction>
</comment>
<organism evidence="7 8">
    <name type="scientific">Seongchinamella sediminis</name>
    <dbReference type="NCBI Taxonomy" id="2283635"/>
    <lineage>
        <taxon>Bacteria</taxon>
        <taxon>Pseudomonadati</taxon>
        <taxon>Pseudomonadota</taxon>
        <taxon>Gammaproteobacteria</taxon>
        <taxon>Cellvibrionales</taxon>
        <taxon>Halieaceae</taxon>
        <taxon>Seongchinamella</taxon>
    </lineage>
</organism>
<dbReference type="Gene3D" id="3.30.499.10">
    <property type="entry name" value="Aconitase, domain 3"/>
    <property type="match status" value="1"/>
</dbReference>
<dbReference type="InterPro" id="IPR015931">
    <property type="entry name" value="Acnase/IPM_dHydase_lsu_aba_1/3"/>
</dbReference>
<dbReference type="EC" id="4.2.1.3" evidence="1"/>
<proteinExistence type="predicted"/>
<dbReference type="GO" id="GO:0051536">
    <property type="term" value="F:iron-sulfur cluster binding"/>
    <property type="evidence" value="ECO:0007669"/>
    <property type="project" value="UniProtKB-KW"/>
</dbReference>
<evidence type="ECO:0000313" key="7">
    <source>
        <dbReference type="EMBL" id="RLQ20160.1"/>
    </source>
</evidence>